<evidence type="ECO:0000256" key="2">
    <source>
        <dbReference type="ARBA" id="ARBA00022467"/>
    </source>
</evidence>
<dbReference type="AlphaFoldDB" id="A0A7S2RPG3"/>
<dbReference type="InterPro" id="IPR007122">
    <property type="entry name" value="Villin/Gelsolin"/>
</dbReference>
<dbReference type="SMART" id="SM00153">
    <property type="entry name" value="VHP"/>
    <property type="match status" value="1"/>
</dbReference>
<dbReference type="CDD" id="cd11292">
    <property type="entry name" value="gelsolin_S3_like"/>
    <property type="match status" value="1"/>
</dbReference>
<dbReference type="SMART" id="SM00262">
    <property type="entry name" value="GEL"/>
    <property type="match status" value="6"/>
</dbReference>
<evidence type="ECO:0000259" key="6">
    <source>
        <dbReference type="PROSITE" id="PS51089"/>
    </source>
</evidence>
<keyword evidence="4" id="KW-0009">Actin-binding</keyword>
<evidence type="ECO:0000256" key="1">
    <source>
        <dbReference type="ARBA" id="ARBA00008418"/>
    </source>
</evidence>
<dbReference type="PRINTS" id="PR00597">
    <property type="entry name" value="GELSOLIN"/>
</dbReference>
<dbReference type="Pfam" id="PF02209">
    <property type="entry name" value="VHP"/>
    <property type="match status" value="1"/>
</dbReference>
<sequence length="837" mass="91792">MGDFAGAGQAIGLELWRIEKMVPTKIDVIDGKLYQGDSYILLSTAKSKYGNAMEWHIHFWLGSETSQDEAGVAAYKTIELDDSLGGAPVQHREVQNHESDLFLSYFKQTGIEYLPGGVDSGFNKVERDVYRTRLLHCKGKRAVRCTERPVESGSLNKGDVFILDMGLELYLYNGCNSNKYEKTKGAEMVQKINNERGARCNITFIDEDPHNGAFWGALGGEIEVTDEGEDDEAAAAAAAGQTRLLHINDSSGSVDVTEVPRNDKGQYTRDMLDSGDAYILDTGSQIFVWTGKGASKAEKKESMVIAAKFIEQEGRPNFTPVERVVESGETSMFKSFFFQFDPPMTPQMMKAATSAGVAAMPDQRPIDMAALHNQQAAETPVDDGNGTLQVWRVEDFKKADVAAEKYGQFYAGDSYVLLYTYNDDRGRESYIIYFWQGKDSSKDEVGASALLAKELDDQMGGAPVQVRVVQGKEPSHFRQLFKGAMIIHAGGKASGFKNRADEDTFDDDGVSLFHVRGSNALNVCGIQVGETAAYLNSMDCFVLVTPTNVYSWHGTGALPEEVESADKIAHILLGHTYGPPGTAPPAREFVSVAEGSEDEEFWGYLGGKCEYAQQPPDMPAPSEPRLFHCTNAYGSFQVEEVVNFTQEDMLDDDVMILDVGTTVYNWIGSGCNAEEKSKAMETAQEYNRTAQDGRDPDIPIVEVKAGSEPLLFTQFFPGWDPAFAEKNKFVDPYEAKLAAMRAEKAAAGGAEEPMPEPVKPAAPGAPALNPSGGFSSTSTKFPYADLSSGCPDGVDPTKKEQYLDDGEFQAKFGMSLAEFDKLAAWKKKKMKQQLKLF</sequence>
<name>A0A7S2RPG3_9STRA</name>
<accession>A0A7S2RPG3</accession>
<dbReference type="SUPFAM" id="SSF47050">
    <property type="entry name" value="VHP, Villin headpiece domain"/>
    <property type="match status" value="1"/>
</dbReference>
<keyword evidence="2" id="KW-0117">Actin capping</keyword>
<dbReference type="Pfam" id="PF00626">
    <property type="entry name" value="Gelsolin"/>
    <property type="match status" value="5"/>
</dbReference>
<proteinExistence type="inferred from homology"/>
<dbReference type="InterPro" id="IPR029006">
    <property type="entry name" value="ADF-H/Gelsolin-like_dom_sf"/>
</dbReference>
<dbReference type="SUPFAM" id="SSF55753">
    <property type="entry name" value="Actin depolymerizing proteins"/>
    <property type="match status" value="6"/>
</dbReference>
<dbReference type="CDD" id="cd11290">
    <property type="entry name" value="gelsolin_S1_like"/>
    <property type="match status" value="1"/>
</dbReference>
<feature type="region of interest" description="Disordered" evidence="5">
    <location>
        <begin position="747"/>
        <end position="774"/>
    </location>
</feature>
<dbReference type="CDD" id="cd11291">
    <property type="entry name" value="gelsolin_S6_like"/>
    <property type="match status" value="1"/>
</dbReference>
<dbReference type="Gene3D" id="1.10.950.10">
    <property type="entry name" value="Villin headpiece domain"/>
    <property type="match status" value="1"/>
</dbReference>
<evidence type="ECO:0000313" key="7">
    <source>
        <dbReference type="EMBL" id="CAD9677022.1"/>
    </source>
</evidence>
<dbReference type="CDD" id="cd11288">
    <property type="entry name" value="gelsolin_S5_like"/>
    <property type="match status" value="1"/>
</dbReference>
<dbReference type="EMBL" id="HBHJ01010225">
    <property type="protein sequence ID" value="CAD9677022.1"/>
    <property type="molecule type" value="Transcribed_RNA"/>
</dbReference>
<evidence type="ECO:0000256" key="4">
    <source>
        <dbReference type="ARBA" id="ARBA00023203"/>
    </source>
</evidence>
<dbReference type="InterPro" id="IPR007123">
    <property type="entry name" value="Gelsolin-like_dom"/>
</dbReference>
<reference evidence="7" key="1">
    <citation type="submission" date="2021-01" db="EMBL/GenBank/DDBJ databases">
        <authorList>
            <person name="Corre E."/>
            <person name="Pelletier E."/>
            <person name="Niang G."/>
            <person name="Scheremetjew M."/>
            <person name="Finn R."/>
            <person name="Kale V."/>
            <person name="Holt S."/>
            <person name="Cochrane G."/>
            <person name="Meng A."/>
            <person name="Brown T."/>
            <person name="Cohen L."/>
        </authorList>
    </citation>
    <scope>NUCLEOTIDE SEQUENCE</scope>
    <source>
        <strain evidence="7">CCMP1243</strain>
    </source>
</reference>
<dbReference type="FunFam" id="3.40.20.10:FF:000005">
    <property type="entry name" value="Gelsolin"/>
    <property type="match status" value="1"/>
</dbReference>
<organism evidence="7">
    <name type="scientific">Rhizochromulina marina</name>
    <dbReference type="NCBI Taxonomy" id="1034831"/>
    <lineage>
        <taxon>Eukaryota</taxon>
        <taxon>Sar</taxon>
        <taxon>Stramenopiles</taxon>
        <taxon>Ochrophyta</taxon>
        <taxon>Dictyochophyceae</taxon>
        <taxon>Rhizochromulinales</taxon>
        <taxon>Rhizochromulina</taxon>
    </lineage>
</organism>
<comment type="similarity">
    <text evidence="1">Belongs to the villin/gelsolin family.</text>
</comment>
<feature type="domain" description="HP" evidence="6">
    <location>
        <begin position="775"/>
        <end position="837"/>
    </location>
</feature>
<dbReference type="InterPro" id="IPR003128">
    <property type="entry name" value="Villin_headpiece"/>
</dbReference>
<gene>
    <name evidence="7" type="ORF">RMAR1173_LOCUS6646</name>
</gene>
<evidence type="ECO:0000256" key="3">
    <source>
        <dbReference type="ARBA" id="ARBA00022737"/>
    </source>
</evidence>
<dbReference type="PANTHER" id="PTHR11977">
    <property type="entry name" value="VILLIN"/>
    <property type="match status" value="1"/>
</dbReference>
<protein>
    <recommendedName>
        <fullName evidence="6">HP domain-containing protein</fullName>
    </recommendedName>
</protein>
<dbReference type="GO" id="GO:0007010">
    <property type="term" value="P:cytoskeleton organization"/>
    <property type="evidence" value="ECO:0007669"/>
    <property type="project" value="InterPro"/>
</dbReference>
<dbReference type="GO" id="GO:0051015">
    <property type="term" value="F:actin filament binding"/>
    <property type="evidence" value="ECO:0007669"/>
    <property type="project" value="InterPro"/>
</dbReference>
<dbReference type="PANTHER" id="PTHR11977:SF51">
    <property type="entry name" value="PROTEIN FLIGHTLESS-1 HOMOLOG"/>
    <property type="match status" value="1"/>
</dbReference>
<dbReference type="PROSITE" id="PS51089">
    <property type="entry name" value="HP"/>
    <property type="match status" value="1"/>
</dbReference>
<keyword evidence="3" id="KW-0677">Repeat</keyword>
<dbReference type="CDD" id="cd11293">
    <property type="entry name" value="gelsolin_S4_like"/>
    <property type="match status" value="1"/>
</dbReference>
<dbReference type="InterPro" id="IPR036886">
    <property type="entry name" value="Villin_headpiece_dom_sf"/>
</dbReference>
<dbReference type="GO" id="GO:0051693">
    <property type="term" value="P:actin filament capping"/>
    <property type="evidence" value="ECO:0007669"/>
    <property type="project" value="UniProtKB-KW"/>
</dbReference>
<evidence type="ECO:0000256" key="5">
    <source>
        <dbReference type="SAM" id="MobiDB-lite"/>
    </source>
</evidence>
<dbReference type="Gene3D" id="3.40.20.10">
    <property type="entry name" value="Severin"/>
    <property type="match status" value="6"/>
</dbReference>
<dbReference type="CDD" id="cd11289">
    <property type="entry name" value="gelsolin_S2_like"/>
    <property type="match status" value="1"/>
</dbReference>